<evidence type="ECO:0000313" key="2">
    <source>
        <dbReference type="Proteomes" id="UP000233551"/>
    </source>
</evidence>
<protein>
    <submittedName>
        <fullName evidence="1">Uncharacterized protein</fullName>
    </submittedName>
</protein>
<proteinExistence type="predicted"/>
<sequence>MAVKIVLSGEQCTHHQVPAQDARRHPRAPTRARARLHKCSSARHRVRSCSRLCARLCAPDVPPCMHACASTSTSQMFVDDQRACPCSSARACLLPQLPARPIVPLSPAATVHASACPTARPCSPECAALALEHPSKHLTESPDSRTLPQLFPRILRLGIVRTRMWTLVGVRMRAFGSRGLGVSTFPWGRVTDMRERRSRHLSFYDP</sequence>
<gene>
    <name evidence="1" type="ORF">CRG98_047856</name>
</gene>
<organism evidence="1 2">
    <name type="scientific">Punica granatum</name>
    <name type="common">Pomegranate</name>
    <dbReference type="NCBI Taxonomy" id="22663"/>
    <lineage>
        <taxon>Eukaryota</taxon>
        <taxon>Viridiplantae</taxon>
        <taxon>Streptophyta</taxon>
        <taxon>Embryophyta</taxon>
        <taxon>Tracheophyta</taxon>
        <taxon>Spermatophyta</taxon>
        <taxon>Magnoliopsida</taxon>
        <taxon>eudicotyledons</taxon>
        <taxon>Gunneridae</taxon>
        <taxon>Pentapetalae</taxon>
        <taxon>rosids</taxon>
        <taxon>malvids</taxon>
        <taxon>Myrtales</taxon>
        <taxon>Lythraceae</taxon>
        <taxon>Punica</taxon>
    </lineage>
</organism>
<dbReference type="Proteomes" id="UP000233551">
    <property type="component" value="Unassembled WGS sequence"/>
</dbReference>
<reference evidence="1 2" key="1">
    <citation type="submission" date="2017-11" db="EMBL/GenBank/DDBJ databases">
        <title>De-novo sequencing of pomegranate (Punica granatum L.) genome.</title>
        <authorList>
            <person name="Akparov Z."/>
            <person name="Amiraslanov A."/>
            <person name="Hajiyeva S."/>
            <person name="Abbasov M."/>
            <person name="Kaur K."/>
            <person name="Hamwieh A."/>
            <person name="Solovyev V."/>
            <person name="Salamov A."/>
            <person name="Braich B."/>
            <person name="Kosarev P."/>
            <person name="Mahmoud A."/>
            <person name="Hajiyev E."/>
            <person name="Babayeva S."/>
            <person name="Izzatullayeva V."/>
            <person name="Mammadov A."/>
            <person name="Mammadov A."/>
            <person name="Sharifova S."/>
            <person name="Ojaghi J."/>
            <person name="Eynullazada K."/>
            <person name="Bayramov B."/>
            <person name="Abdulazimova A."/>
            <person name="Shahmuradov I."/>
        </authorList>
    </citation>
    <scope>NUCLEOTIDE SEQUENCE [LARGE SCALE GENOMIC DNA]</scope>
    <source>
        <strain evidence="2">cv. AG2017</strain>
        <tissue evidence="1">Leaf</tissue>
    </source>
</reference>
<comment type="caution">
    <text evidence="1">The sequence shown here is derived from an EMBL/GenBank/DDBJ whole genome shotgun (WGS) entry which is preliminary data.</text>
</comment>
<dbReference type="EMBL" id="PGOL01008437">
    <property type="protein sequence ID" value="PKI31753.1"/>
    <property type="molecule type" value="Genomic_DNA"/>
</dbReference>
<accession>A0A2I0HJI1</accession>
<keyword evidence="2" id="KW-1185">Reference proteome</keyword>
<evidence type="ECO:0000313" key="1">
    <source>
        <dbReference type="EMBL" id="PKI31753.1"/>
    </source>
</evidence>
<dbReference type="AlphaFoldDB" id="A0A2I0HJI1"/>
<name>A0A2I0HJI1_PUNGR</name>